<reference evidence="1" key="1">
    <citation type="submission" date="2020-02" db="EMBL/GenBank/DDBJ databases">
        <authorList>
            <person name="Gao J."/>
            <person name="Sun J."/>
        </authorList>
    </citation>
    <scope>NUCLEOTIDE SEQUENCE</scope>
    <source>
        <strain evidence="1">602-2</strain>
    </source>
</reference>
<gene>
    <name evidence="1" type="ORF">G5B46_00130</name>
</gene>
<dbReference type="EMBL" id="JAAKGT010000001">
    <property type="protein sequence ID" value="NGM48008.1"/>
    <property type="molecule type" value="Genomic_DNA"/>
</dbReference>
<organism evidence="1">
    <name type="scientific">Caulobacter sp. 602-2</name>
    <dbReference type="NCBI Taxonomy" id="2710887"/>
    <lineage>
        <taxon>Bacteria</taxon>
        <taxon>Pseudomonadati</taxon>
        <taxon>Pseudomonadota</taxon>
        <taxon>Alphaproteobacteria</taxon>
        <taxon>Caulobacterales</taxon>
        <taxon>Caulobacteraceae</taxon>
        <taxon>Caulobacter</taxon>
    </lineage>
</organism>
<comment type="caution">
    <text evidence="1">The sequence shown here is derived from an EMBL/GenBank/DDBJ whole genome shotgun (WGS) entry which is preliminary data.</text>
</comment>
<proteinExistence type="predicted"/>
<dbReference type="AlphaFoldDB" id="A0A6G4QSR6"/>
<accession>A0A6G4QSR6</accession>
<evidence type="ECO:0000313" key="1">
    <source>
        <dbReference type="EMBL" id="NGM48008.1"/>
    </source>
</evidence>
<protein>
    <submittedName>
        <fullName evidence="1">Uncharacterized protein</fullName>
    </submittedName>
</protein>
<sequence length="141" mass="16166">MANPFSLLAPALIPSWNFFDVIAASPRVEHALADTREATLEDWDEFRPRPQRLSPAVMLGRLVWNPRWNESLYLVSCAERLVEEPTVHGEDEIFRRIAADLAGRPGTRPWLSFRLQFIDAAGEREVLYQAAPRRLADIEVR</sequence>
<dbReference type="RefSeq" id="WP_165255060.1">
    <property type="nucleotide sequence ID" value="NZ_JAAKGT010000001.1"/>
</dbReference>
<name>A0A6G4QSR6_9CAUL</name>